<keyword evidence="5" id="KW-1185">Reference proteome</keyword>
<feature type="coiled-coil region" evidence="1">
    <location>
        <begin position="205"/>
        <end position="232"/>
    </location>
</feature>
<dbReference type="GO" id="GO:0008017">
    <property type="term" value="F:microtubule binding"/>
    <property type="evidence" value="ECO:0007669"/>
    <property type="project" value="TreeGrafter"/>
</dbReference>
<evidence type="ECO:0000313" key="4">
    <source>
        <dbReference type="EMBL" id="GMI46048.1"/>
    </source>
</evidence>
<gene>
    <name evidence="4" type="ORF">TrCOL_g13591</name>
</gene>
<dbReference type="PANTHER" id="PTHR12509">
    <property type="entry name" value="SPERMATOGENESIS-ASSOCIATED 4-RELATED"/>
    <property type="match status" value="1"/>
</dbReference>
<dbReference type="Gene3D" id="1.10.418.10">
    <property type="entry name" value="Calponin-like domain"/>
    <property type="match status" value="1"/>
</dbReference>
<sequence>MAGLTDDELQKLYTWIDEIPLSRPKRNIGRDFADCVLVAEVISHYFPKIVQLHNYSAANSTPQKLYNWNTLNGKVLRKLGWQISKEDIENIIMSKPGSIERFLHQLQFKMAKYRANGGVAKAPGPAPVRNKYSQQQQQQQQRRNVSSVPPNPPMNHNSNFPPETPVSYNNLDNQMVGRRQPMPQQAGNSGYDRDALQREVDEEILLEKEQTIQELRDTVEILELKISKLEQLVRLKDSKISKLQGQMAQQEGFD</sequence>
<dbReference type="GO" id="GO:0051493">
    <property type="term" value="P:regulation of cytoskeleton organization"/>
    <property type="evidence" value="ECO:0007669"/>
    <property type="project" value="TreeGrafter"/>
</dbReference>
<dbReference type="OrthoDB" id="193300at2759"/>
<dbReference type="PROSITE" id="PS50021">
    <property type="entry name" value="CH"/>
    <property type="match status" value="1"/>
</dbReference>
<dbReference type="Proteomes" id="UP001165065">
    <property type="component" value="Unassembled WGS sequence"/>
</dbReference>
<reference evidence="5" key="1">
    <citation type="journal article" date="2023" name="Commun. Biol.">
        <title>Genome analysis of Parmales, the sister group of diatoms, reveals the evolutionary specialization of diatoms from phago-mixotrophs to photoautotrophs.</title>
        <authorList>
            <person name="Ban H."/>
            <person name="Sato S."/>
            <person name="Yoshikawa S."/>
            <person name="Yamada K."/>
            <person name="Nakamura Y."/>
            <person name="Ichinomiya M."/>
            <person name="Sato N."/>
            <person name="Blanc-Mathieu R."/>
            <person name="Endo H."/>
            <person name="Kuwata A."/>
            <person name="Ogata H."/>
        </authorList>
    </citation>
    <scope>NUCLEOTIDE SEQUENCE [LARGE SCALE GENOMIC DNA]</scope>
</reference>
<feature type="region of interest" description="Disordered" evidence="2">
    <location>
        <begin position="118"/>
        <end position="171"/>
    </location>
</feature>
<dbReference type="AlphaFoldDB" id="A0A9W7LDJ9"/>
<keyword evidence="1" id="KW-0175">Coiled coil</keyword>
<evidence type="ECO:0000313" key="5">
    <source>
        <dbReference type="Proteomes" id="UP001165065"/>
    </source>
</evidence>
<feature type="compositionally biased region" description="Low complexity" evidence="2">
    <location>
        <begin position="134"/>
        <end position="161"/>
    </location>
</feature>
<proteinExistence type="predicted"/>
<comment type="caution">
    <text evidence="4">The sequence shown here is derived from an EMBL/GenBank/DDBJ whole genome shotgun (WGS) entry which is preliminary data.</text>
</comment>
<organism evidence="4 5">
    <name type="scientific">Triparma columacea</name>
    <dbReference type="NCBI Taxonomy" id="722753"/>
    <lineage>
        <taxon>Eukaryota</taxon>
        <taxon>Sar</taxon>
        <taxon>Stramenopiles</taxon>
        <taxon>Ochrophyta</taxon>
        <taxon>Bolidophyceae</taxon>
        <taxon>Parmales</taxon>
        <taxon>Triparmaceae</taxon>
        <taxon>Triparma</taxon>
    </lineage>
</organism>
<dbReference type="FunFam" id="1.10.418.10:FF:000059">
    <property type="entry name" value="RIKEN cDNA 6430531B16 gene"/>
    <property type="match status" value="1"/>
</dbReference>
<dbReference type="InterPro" id="IPR052111">
    <property type="entry name" value="Spermatogenesis_Ciliary_MAP"/>
</dbReference>
<dbReference type="PANTHER" id="PTHR12509:SF9">
    <property type="entry name" value="SPERM FLAGELLAR PROTEIN 1 ISOFORM X1"/>
    <property type="match status" value="1"/>
</dbReference>
<dbReference type="EMBL" id="BRYA01000277">
    <property type="protein sequence ID" value="GMI46048.1"/>
    <property type="molecule type" value="Genomic_DNA"/>
</dbReference>
<evidence type="ECO:0000256" key="2">
    <source>
        <dbReference type="SAM" id="MobiDB-lite"/>
    </source>
</evidence>
<dbReference type="InterPro" id="IPR001715">
    <property type="entry name" value="CH_dom"/>
</dbReference>
<dbReference type="GO" id="GO:0005930">
    <property type="term" value="C:axoneme"/>
    <property type="evidence" value="ECO:0007669"/>
    <property type="project" value="TreeGrafter"/>
</dbReference>
<dbReference type="InterPro" id="IPR036872">
    <property type="entry name" value="CH_dom_sf"/>
</dbReference>
<evidence type="ECO:0000256" key="1">
    <source>
        <dbReference type="SAM" id="Coils"/>
    </source>
</evidence>
<dbReference type="Pfam" id="PF06294">
    <property type="entry name" value="CH_2"/>
    <property type="match status" value="1"/>
</dbReference>
<name>A0A9W7LDJ9_9STRA</name>
<accession>A0A9W7LDJ9</accession>
<dbReference type="InterPro" id="IPR010441">
    <property type="entry name" value="CH_2"/>
</dbReference>
<protein>
    <recommendedName>
        <fullName evidence="3">Calponin-homology (CH) domain-containing protein</fullName>
    </recommendedName>
</protein>
<feature type="domain" description="Calponin-homology (CH)" evidence="3">
    <location>
        <begin position="6"/>
        <end position="111"/>
    </location>
</feature>
<evidence type="ECO:0000259" key="3">
    <source>
        <dbReference type="PROSITE" id="PS50021"/>
    </source>
</evidence>
<dbReference type="SUPFAM" id="SSF47576">
    <property type="entry name" value="Calponin-homology domain, CH-domain"/>
    <property type="match status" value="1"/>
</dbReference>